<organism evidence="1 2">
    <name type="scientific">Winogradskyella pelagia</name>
    <dbReference type="NCBI Taxonomy" id="2819984"/>
    <lineage>
        <taxon>Bacteria</taxon>
        <taxon>Pseudomonadati</taxon>
        <taxon>Bacteroidota</taxon>
        <taxon>Flavobacteriia</taxon>
        <taxon>Flavobacteriales</taxon>
        <taxon>Flavobacteriaceae</taxon>
        <taxon>Winogradskyella</taxon>
    </lineage>
</organism>
<proteinExistence type="predicted"/>
<evidence type="ECO:0008006" key="3">
    <source>
        <dbReference type="Google" id="ProtNLM"/>
    </source>
</evidence>
<dbReference type="EMBL" id="JAGEVF010000002">
    <property type="protein sequence ID" value="MBO3115971.1"/>
    <property type="molecule type" value="Genomic_DNA"/>
</dbReference>
<dbReference type="InterPro" id="IPR042226">
    <property type="entry name" value="eFR1_2_sf"/>
</dbReference>
<comment type="caution">
    <text evidence="1">The sequence shown here is derived from an EMBL/GenBank/DDBJ whole genome shotgun (WGS) entry which is preliminary data.</text>
</comment>
<dbReference type="SUPFAM" id="SSF53137">
    <property type="entry name" value="Translational machinery components"/>
    <property type="match status" value="1"/>
</dbReference>
<dbReference type="Gene3D" id="3.30.420.60">
    <property type="entry name" value="eRF1 domain 2"/>
    <property type="match status" value="1"/>
</dbReference>
<evidence type="ECO:0000313" key="2">
    <source>
        <dbReference type="Proteomes" id="UP000676776"/>
    </source>
</evidence>
<name>A0ABS3SZQ6_9FLAO</name>
<gene>
    <name evidence="1" type="ORF">J4050_04390</name>
</gene>
<reference evidence="1 2" key="1">
    <citation type="submission" date="2021-03" db="EMBL/GenBank/DDBJ databases">
        <title>Winogradskyella sp. nov., isolated from costal sediment.</title>
        <authorList>
            <person name="Gao C."/>
        </authorList>
    </citation>
    <scope>NUCLEOTIDE SEQUENCE [LARGE SCALE GENOMIC DNA]</scope>
    <source>
        <strain evidence="1 2">DF17</strain>
    </source>
</reference>
<dbReference type="Proteomes" id="UP000676776">
    <property type="component" value="Unassembled WGS sequence"/>
</dbReference>
<protein>
    <recommendedName>
        <fullName evidence="3">Host attachment protein</fullName>
    </recommendedName>
</protein>
<evidence type="ECO:0000313" key="1">
    <source>
        <dbReference type="EMBL" id="MBO3115971.1"/>
    </source>
</evidence>
<dbReference type="RefSeq" id="WP_208152733.1">
    <property type="nucleotide sequence ID" value="NZ_JAGEVF010000002.1"/>
</dbReference>
<accession>A0ABS3SZQ6</accession>
<sequence>MKDKAIWIDKEKAHILTLVGEDVKLKTVFSEFKELHEEDPDRQGGATEVLKDRKTLEREKQITKHYFNALSLNLKNAKRIVIMGPAQMGQHFYKYLVKEKADLGNCVVEVMRSKKMTENQLKATVREFYLSKS</sequence>
<keyword evidence="2" id="KW-1185">Reference proteome</keyword>